<dbReference type="EMBL" id="CP118733">
    <property type="protein sequence ID" value="WNY47856.1"/>
    <property type="molecule type" value="Genomic_DNA"/>
</dbReference>
<evidence type="ECO:0000256" key="2">
    <source>
        <dbReference type="SAM" id="SignalP"/>
    </source>
</evidence>
<protein>
    <submittedName>
        <fullName evidence="5">Transporter substrate-binding domain-containing protein</fullName>
    </submittedName>
</protein>
<feature type="signal peptide" evidence="2">
    <location>
        <begin position="1"/>
        <end position="26"/>
    </location>
</feature>
<feature type="domain" description="Ionotropic glutamate receptor C-terminal" evidence="4">
    <location>
        <begin position="42"/>
        <end position="267"/>
    </location>
</feature>
<dbReference type="SUPFAM" id="SSF53850">
    <property type="entry name" value="Periplasmic binding protein-like II"/>
    <property type="match status" value="1"/>
</dbReference>
<evidence type="ECO:0000259" key="3">
    <source>
        <dbReference type="SMART" id="SM00062"/>
    </source>
</evidence>
<dbReference type="SMART" id="SM00062">
    <property type="entry name" value="PBPb"/>
    <property type="match status" value="1"/>
</dbReference>
<dbReference type="RefSeq" id="WP_248028866.1">
    <property type="nucleotide sequence ID" value="NZ_CP118733.1"/>
</dbReference>
<sequence>MNLKKIVMASFTAVAAMTLVACGSSATDTEDTSLSKIEEKGSLVVALSPEFAPFEFKTLVDGKDTLVGADIELAKIIGEELGVEVEFSAMSFDNVLTSVQNGKADIAISGISATEERAKVFDFSLPYYTSTNKIIINKADVNEFTDLDSLATASFGTQKGSIQEQIAKEKFTSATIVSLTSNGELVNQLKSQQLDAVVFEEPIAMAYVAKNDDLMLLDVEVTSSYSDAYAIAIPKGSEALKEKIDTVVKDLVESGKMDQFVQEAYDLSIQQ</sequence>
<gene>
    <name evidence="5" type="ORF">PXH68_03870</name>
</gene>
<dbReference type="SMART" id="SM00079">
    <property type="entry name" value="PBPe"/>
    <property type="match status" value="1"/>
</dbReference>
<dbReference type="Pfam" id="PF00497">
    <property type="entry name" value="SBP_bac_3"/>
    <property type="match status" value="1"/>
</dbReference>
<keyword evidence="1 2" id="KW-0732">Signal</keyword>
<dbReference type="KEGG" id="ssuv:PXH68_03870"/>
<dbReference type="AlphaFoldDB" id="A0AA97AAU3"/>
<organism evidence="5 6">
    <name type="scientific">Streptococcus suivaginalis</name>
    <dbReference type="NCBI Taxonomy" id="3028082"/>
    <lineage>
        <taxon>Bacteria</taxon>
        <taxon>Bacillati</taxon>
        <taxon>Bacillota</taxon>
        <taxon>Bacilli</taxon>
        <taxon>Lactobacillales</taxon>
        <taxon>Streptococcaceae</taxon>
        <taxon>Streptococcus</taxon>
    </lineage>
</organism>
<dbReference type="Gene3D" id="3.40.190.10">
    <property type="entry name" value="Periplasmic binding protein-like II"/>
    <property type="match status" value="2"/>
</dbReference>
<dbReference type="InterPro" id="IPR001638">
    <property type="entry name" value="Solute-binding_3/MltF_N"/>
</dbReference>
<reference evidence="5 6" key="1">
    <citation type="submission" date="2023-02" db="EMBL/GenBank/DDBJ databases">
        <title>Streptococcus sp. Genome Sequencing and Assembly.</title>
        <authorList>
            <person name="Shore S.M."/>
            <person name="Nicholson T.L."/>
        </authorList>
    </citation>
    <scope>NUCLEOTIDE SEQUENCE [LARGE SCALE GENOMIC DNA]</scope>
    <source>
        <strain evidence="5 6">29896</strain>
    </source>
</reference>
<evidence type="ECO:0000256" key="1">
    <source>
        <dbReference type="ARBA" id="ARBA00022729"/>
    </source>
</evidence>
<dbReference type="GO" id="GO:0016020">
    <property type="term" value="C:membrane"/>
    <property type="evidence" value="ECO:0007669"/>
    <property type="project" value="InterPro"/>
</dbReference>
<dbReference type="GO" id="GO:0015276">
    <property type="term" value="F:ligand-gated monoatomic ion channel activity"/>
    <property type="evidence" value="ECO:0007669"/>
    <property type="project" value="InterPro"/>
</dbReference>
<evidence type="ECO:0000313" key="5">
    <source>
        <dbReference type="EMBL" id="WNY47856.1"/>
    </source>
</evidence>
<dbReference type="PANTHER" id="PTHR35936:SF17">
    <property type="entry name" value="ARGININE-BINDING EXTRACELLULAR PROTEIN ARTP"/>
    <property type="match status" value="1"/>
</dbReference>
<name>A0AA97AAU3_9STRE</name>
<feature type="chain" id="PRO_5041662547" evidence="2">
    <location>
        <begin position="27"/>
        <end position="271"/>
    </location>
</feature>
<dbReference type="PANTHER" id="PTHR35936">
    <property type="entry name" value="MEMBRANE-BOUND LYTIC MUREIN TRANSGLYCOSYLASE F"/>
    <property type="match status" value="1"/>
</dbReference>
<evidence type="ECO:0000259" key="4">
    <source>
        <dbReference type="SMART" id="SM00079"/>
    </source>
</evidence>
<dbReference type="InterPro" id="IPR001320">
    <property type="entry name" value="Iontro_rcpt_C"/>
</dbReference>
<feature type="domain" description="Solute-binding protein family 3/N-terminal" evidence="3">
    <location>
        <begin position="42"/>
        <end position="264"/>
    </location>
</feature>
<dbReference type="Proteomes" id="UP001304088">
    <property type="component" value="Chromosome"/>
</dbReference>
<accession>A0AA97AAU3</accession>
<evidence type="ECO:0000313" key="6">
    <source>
        <dbReference type="Proteomes" id="UP001304088"/>
    </source>
</evidence>
<keyword evidence="6" id="KW-1185">Reference proteome</keyword>
<proteinExistence type="predicted"/>
<dbReference type="PROSITE" id="PS51257">
    <property type="entry name" value="PROKAR_LIPOPROTEIN"/>
    <property type="match status" value="1"/>
</dbReference>